<evidence type="ECO:0000313" key="5">
    <source>
        <dbReference type="Proteomes" id="UP000001227"/>
    </source>
</evidence>
<sequence length="326" mass="37078">MKHISILLLKQVNVAGMENARQSFLETNTYLNEQGKPSMFKVNLVSITPAVSINNDLYTIQADQLVNEVHKTDIIIIPPIQDDFLKAIQDNQPFISWIKAQYENGAQIISLCIGAFILASTGLLDGRKCVTHWRAAQPFKDLFPKVNLVTDKLLTDEQGIYTGGGAFSSANLLLYFIEKVVERDAAIYCSKIFQIDMGRRSQSSFIIFSGQRDHADQEVKLAQSYIEEHYNRNPTVDNLCKTFAISRRTFERRFKKATGNTVLEYIQRVKVEAAKRELEKGRKTVNEVMFGVGYMDIKAFRSIFRKHAGLSPSEYKSKYIELGQQV</sequence>
<proteinExistence type="predicted"/>
<dbReference type="GO" id="GO:0003700">
    <property type="term" value="F:DNA-binding transcription factor activity"/>
    <property type="evidence" value="ECO:0007669"/>
    <property type="project" value="InterPro"/>
</dbReference>
<dbReference type="Gene3D" id="1.10.10.60">
    <property type="entry name" value="Homeodomain-like"/>
    <property type="match status" value="2"/>
</dbReference>
<evidence type="ECO:0000256" key="2">
    <source>
        <dbReference type="ARBA" id="ARBA00023163"/>
    </source>
</evidence>
<dbReference type="PROSITE" id="PS01124">
    <property type="entry name" value="HTH_ARAC_FAMILY_2"/>
    <property type="match status" value="1"/>
</dbReference>
<dbReference type="SUPFAM" id="SSF46689">
    <property type="entry name" value="Homeodomain-like"/>
    <property type="match status" value="2"/>
</dbReference>
<reference evidence="4 5" key="1">
    <citation type="journal article" date="2010" name="J. Bacteriol.">
        <title>The genome of the amoeba symbiont 'Candidatus Amoebophilus asiaticus' reveals common mechanisms for host cell interaction among amoeba-associated bacteria.</title>
        <authorList>
            <person name="Schmitz-Esser S."/>
            <person name="Tischler P."/>
            <person name="Arnold R."/>
            <person name="Montanaro J."/>
            <person name="Wagner M."/>
            <person name="Rattei T."/>
            <person name="Horn M."/>
        </authorList>
    </citation>
    <scope>NUCLEOTIDE SEQUENCE [LARGE SCALE GENOMIC DNA]</scope>
    <source>
        <strain evidence="4 5">5a2</strain>
    </source>
</reference>
<dbReference type="InterPro" id="IPR018060">
    <property type="entry name" value="HTH_AraC"/>
</dbReference>
<dbReference type="KEGG" id="aas:Aasi_0442"/>
<dbReference type="SMART" id="SM00342">
    <property type="entry name" value="HTH_ARAC"/>
    <property type="match status" value="1"/>
</dbReference>
<dbReference type="InterPro" id="IPR002818">
    <property type="entry name" value="DJ-1/PfpI"/>
</dbReference>
<dbReference type="EMBL" id="CP001102">
    <property type="protein sequence ID" value="ACE05853.1"/>
    <property type="molecule type" value="Genomic_DNA"/>
</dbReference>
<dbReference type="Pfam" id="PF12833">
    <property type="entry name" value="HTH_18"/>
    <property type="match status" value="1"/>
</dbReference>
<dbReference type="Gene3D" id="3.40.50.880">
    <property type="match status" value="1"/>
</dbReference>
<dbReference type="RefSeq" id="WP_012472620.1">
    <property type="nucleotide sequence ID" value="NC_010830.1"/>
</dbReference>
<accession>B3ERK1</accession>
<protein>
    <recommendedName>
        <fullName evidence="3">HTH araC/xylS-type domain-containing protein</fullName>
    </recommendedName>
</protein>
<evidence type="ECO:0000259" key="3">
    <source>
        <dbReference type="PROSITE" id="PS01124"/>
    </source>
</evidence>
<keyword evidence="5" id="KW-1185">Reference proteome</keyword>
<dbReference type="PANTHER" id="PTHR43130:SF11">
    <property type="entry name" value="TRANSCRIPTIONAL REGULATORY PROTEIN"/>
    <property type="match status" value="1"/>
</dbReference>
<dbReference type="Proteomes" id="UP000001227">
    <property type="component" value="Chromosome"/>
</dbReference>
<dbReference type="STRING" id="452471.Aasi_0442"/>
<dbReference type="AlphaFoldDB" id="B3ERK1"/>
<organism evidence="4 5">
    <name type="scientific">Amoebophilus asiaticus (strain 5a2)</name>
    <dbReference type="NCBI Taxonomy" id="452471"/>
    <lineage>
        <taxon>Bacteria</taxon>
        <taxon>Pseudomonadati</taxon>
        <taxon>Bacteroidota</taxon>
        <taxon>Cytophagia</taxon>
        <taxon>Cytophagales</taxon>
        <taxon>Amoebophilaceae</taxon>
        <taxon>Candidatus Amoebophilus</taxon>
    </lineage>
</organism>
<dbReference type="InterPro" id="IPR029062">
    <property type="entry name" value="Class_I_gatase-like"/>
</dbReference>
<gene>
    <name evidence="4" type="ordered locus">Aasi_0442</name>
</gene>
<evidence type="ECO:0000256" key="1">
    <source>
        <dbReference type="ARBA" id="ARBA00023015"/>
    </source>
</evidence>
<evidence type="ECO:0000313" key="4">
    <source>
        <dbReference type="EMBL" id="ACE05853.1"/>
    </source>
</evidence>
<dbReference type="eggNOG" id="COG4977">
    <property type="taxonomic scope" value="Bacteria"/>
</dbReference>
<name>B3ERK1_AMOA5</name>
<dbReference type="HOGENOM" id="CLU_000445_59_0_10"/>
<keyword evidence="2" id="KW-0804">Transcription</keyword>
<keyword evidence="1" id="KW-0805">Transcription regulation</keyword>
<dbReference type="OrthoDB" id="9803764at2"/>
<dbReference type="SUPFAM" id="SSF52317">
    <property type="entry name" value="Class I glutamine amidotransferase-like"/>
    <property type="match status" value="1"/>
</dbReference>
<dbReference type="PANTHER" id="PTHR43130">
    <property type="entry name" value="ARAC-FAMILY TRANSCRIPTIONAL REGULATOR"/>
    <property type="match status" value="1"/>
</dbReference>
<dbReference type="Pfam" id="PF01965">
    <property type="entry name" value="DJ-1_PfpI"/>
    <property type="match status" value="1"/>
</dbReference>
<dbReference type="InterPro" id="IPR052158">
    <property type="entry name" value="INH-QAR"/>
</dbReference>
<dbReference type="GO" id="GO:0043565">
    <property type="term" value="F:sequence-specific DNA binding"/>
    <property type="evidence" value="ECO:0007669"/>
    <property type="project" value="InterPro"/>
</dbReference>
<dbReference type="InterPro" id="IPR009057">
    <property type="entry name" value="Homeodomain-like_sf"/>
</dbReference>
<feature type="domain" description="HTH araC/xylS-type" evidence="3">
    <location>
        <begin position="220"/>
        <end position="318"/>
    </location>
</feature>